<keyword evidence="5" id="KW-0997">Cell inner membrane</keyword>
<dbReference type="SUPFAM" id="SSF52540">
    <property type="entry name" value="P-loop containing nucleoside triphosphate hydrolases"/>
    <property type="match status" value="2"/>
</dbReference>
<feature type="region of interest" description="Disordered" evidence="10">
    <location>
        <begin position="278"/>
        <end position="300"/>
    </location>
</feature>
<dbReference type="CDD" id="cd03257">
    <property type="entry name" value="ABC_NikE_OppD_transporters"/>
    <property type="match status" value="2"/>
</dbReference>
<comment type="similarity">
    <text evidence="2">Belongs to the ABC transporter superfamily.</text>
</comment>
<evidence type="ECO:0000256" key="9">
    <source>
        <dbReference type="ARBA" id="ARBA00023136"/>
    </source>
</evidence>
<dbReference type="InterPro" id="IPR027417">
    <property type="entry name" value="P-loop_NTPase"/>
</dbReference>
<dbReference type="GO" id="GO:0005524">
    <property type="term" value="F:ATP binding"/>
    <property type="evidence" value="ECO:0007669"/>
    <property type="project" value="UniProtKB-KW"/>
</dbReference>
<sequence>MMEHTNRTPSENPAAPGVSAAVSVTGLHLASQTEESRTPLVNGIDFDVAPGEAVGVIGESGSGKSLLIRSISGLLPNGVHRVSGEIRVVGADVNEMRERERRLIRGKRVGMVFQDSIGSLDPLFTVGSQMVEAIRVHQRLDRAAALAEAERLLDEVGINDARARLSAYPHELSGGMAQRVAIAIALANSPDVLIADEATTALDVTIQKQVIDLLRKIKTERGCAIIFVSHDLATVSTLVDRIYVMYQGEVVEKGPARSVLHTPEHPYTKELLYNRPRLEVSDSEPEATGHSEKDLPKSEKSSVVHIDKLSKVFSSKKHGANWALKEVSLNVNAGEWLGIVGESGSGKSTLARIVARLEVPSTGTVSFRGTPIDKLGKGRLGLAQKIQYMYQNSMSAMNPRLTATQIIVEPLRLHGLTASTDSSKSRAEALLSEVGLPEWVAGKRPGQLSGGQCQRVALARALALEPQVLLLDEPTSALDVAAQAKIIELLQEVERTRELSVVMISHDLALVSQTCHRVAVLYRGELVEMGETREVIGNPQRDYTRKLRDAVPRIE</sequence>
<keyword evidence="7 12" id="KW-0067">ATP-binding</keyword>
<dbReference type="RefSeq" id="WP_101596941.1">
    <property type="nucleotide sequence ID" value="NZ_FXZA01000056.1"/>
</dbReference>
<dbReference type="EMBL" id="FXZA01000056">
    <property type="protein sequence ID" value="SMY01237.1"/>
    <property type="molecule type" value="Genomic_DNA"/>
</dbReference>
<proteinExistence type="inferred from homology"/>
<comment type="subcellular location">
    <subcellularLocation>
        <location evidence="1">Cell membrane</location>
        <topology evidence="1">Peripheral membrane protein</topology>
    </subcellularLocation>
</comment>
<keyword evidence="3" id="KW-0813">Transport</keyword>
<dbReference type="AlphaFoldDB" id="A0A2H1KNB3"/>
<evidence type="ECO:0000256" key="10">
    <source>
        <dbReference type="SAM" id="MobiDB-lite"/>
    </source>
</evidence>
<evidence type="ECO:0000256" key="3">
    <source>
        <dbReference type="ARBA" id="ARBA00022448"/>
    </source>
</evidence>
<evidence type="ECO:0000256" key="5">
    <source>
        <dbReference type="ARBA" id="ARBA00022519"/>
    </source>
</evidence>
<organism evidence="12 13">
    <name type="scientific">Brevibacterium linens</name>
    <dbReference type="NCBI Taxonomy" id="1703"/>
    <lineage>
        <taxon>Bacteria</taxon>
        <taxon>Bacillati</taxon>
        <taxon>Actinomycetota</taxon>
        <taxon>Actinomycetes</taxon>
        <taxon>Micrococcales</taxon>
        <taxon>Brevibacteriaceae</taxon>
        <taxon>Brevibacterium</taxon>
    </lineage>
</organism>
<dbReference type="PROSITE" id="PS00211">
    <property type="entry name" value="ABC_TRANSPORTER_1"/>
    <property type="match status" value="2"/>
</dbReference>
<accession>A0A2H1KNB3</accession>
<dbReference type="PANTHER" id="PTHR43297">
    <property type="entry name" value="OLIGOPEPTIDE TRANSPORT ATP-BINDING PROTEIN APPD"/>
    <property type="match status" value="1"/>
</dbReference>
<dbReference type="FunFam" id="3.40.50.300:FF:000016">
    <property type="entry name" value="Oligopeptide ABC transporter ATP-binding component"/>
    <property type="match status" value="1"/>
</dbReference>
<feature type="domain" description="ABC transporter" evidence="11">
    <location>
        <begin position="304"/>
        <end position="548"/>
    </location>
</feature>
<dbReference type="InterPro" id="IPR003593">
    <property type="entry name" value="AAA+_ATPase"/>
</dbReference>
<dbReference type="Gene3D" id="3.40.50.300">
    <property type="entry name" value="P-loop containing nucleotide triphosphate hydrolases"/>
    <property type="match status" value="2"/>
</dbReference>
<evidence type="ECO:0000313" key="12">
    <source>
        <dbReference type="EMBL" id="SMY01237.1"/>
    </source>
</evidence>
<gene>
    <name evidence="12" type="ORF">BLIN101_03499</name>
</gene>
<protein>
    <submittedName>
        <fullName evidence="12">Peptide/nickel transport system ATP-binding protein</fullName>
    </submittedName>
</protein>
<dbReference type="GO" id="GO:0015833">
    <property type="term" value="P:peptide transport"/>
    <property type="evidence" value="ECO:0007669"/>
    <property type="project" value="InterPro"/>
</dbReference>
<dbReference type="InterPro" id="IPR050388">
    <property type="entry name" value="ABC_Ni/Peptide_Import"/>
</dbReference>
<dbReference type="OrthoDB" id="4008250at2"/>
<dbReference type="InterPro" id="IPR017871">
    <property type="entry name" value="ABC_transporter-like_CS"/>
</dbReference>
<evidence type="ECO:0000256" key="2">
    <source>
        <dbReference type="ARBA" id="ARBA00005417"/>
    </source>
</evidence>
<keyword evidence="4" id="KW-1003">Cell membrane</keyword>
<evidence type="ECO:0000256" key="1">
    <source>
        <dbReference type="ARBA" id="ARBA00004202"/>
    </source>
</evidence>
<keyword evidence="9" id="KW-0472">Membrane</keyword>
<dbReference type="SMART" id="SM00382">
    <property type="entry name" value="AAA"/>
    <property type="match status" value="2"/>
</dbReference>
<name>A0A2H1KNB3_BRELN</name>
<dbReference type="Pfam" id="PF08352">
    <property type="entry name" value="oligo_HPY"/>
    <property type="match status" value="2"/>
</dbReference>
<dbReference type="PANTHER" id="PTHR43297:SF14">
    <property type="entry name" value="ATPASE AAA-TYPE CORE DOMAIN-CONTAINING PROTEIN"/>
    <property type="match status" value="1"/>
</dbReference>
<keyword evidence="6" id="KW-0547">Nucleotide-binding</keyword>
<reference evidence="12 13" key="1">
    <citation type="submission" date="2017-03" db="EMBL/GenBank/DDBJ databases">
        <authorList>
            <person name="Afonso C.L."/>
            <person name="Miller P.J."/>
            <person name="Scott M.A."/>
            <person name="Spackman E."/>
            <person name="Goraichik I."/>
            <person name="Dimitrov K.M."/>
            <person name="Suarez D.L."/>
            <person name="Swayne D.E."/>
        </authorList>
    </citation>
    <scope>NUCLEOTIDE SEQUENCE [LARGE SCALE GENOMIC DNA]</scope>
    <source>
        <strain evidence="12 13">Mu101</strain>
    </source>
</reference>
<dbReference type="PROSITE" id="PS50893">
    <property type="entry name" value="ABC_TRANSPORTER_2"/>
    <property type="match status" value="2"/>
</dbReference>
<keyword evidence="8" id="KW-1278">Translocase</keyword>
<dbReference type="NCBIfam" id="NF007739">
    <property type="entry name" value="PRK10419.1"/>
    <property type="match status" value="2"/>
</dbReference>
<evidence type="ECO:0000256" key="6">
    <source>
        <dbReference type="ARBA" id="ARBA00022741"/>
    </source>
</evidence>
<dbReference type="InterPro" id="IPR013563">
    <property type="entry name" value="Oligopep_ABC_C"/>
</dbReference>
<feature type="domain" description="ABC transporter" evidence="11">
    <location>
        <begin position="22"/>
        <end position="272"/>
    </location>
</feature>
<evidence type="ECO:0000256" key="4">
    <source>
        <dbReference type="ARBA" id="ARBA00022475"/>
    </source>
</evidence>
<dbReference type="InterPro" id="IPR003439">
    <property type="entry name" value="ABC_transporter-like_ATP-bd"/>
</dbReference>
<evidence type="ECO:0000256" key="8">
    <source>
        <dbReference type="ARBA" id="ARBA00022967"/>
    </source>
</evidence>
<dbReference type="Pfam" id="PF00005">
    <property type="entry name" value="ABC_tran"/>
    <property type="match status" value="2"/>
</dbReference>
<dbReference type="GO" id="GO:0016887">
    <property type="term" value="F:ATP hydrolysis activity"/>
    <property type="evidence" value="ECO:0007669"/>
    <property type="project" value="InterPro"/>
</dbReference>
<evidence type="ECO:0000313" key="13">
    <source>
        <dbReference type="Proteomes" id="UP000234498"/>
    </source>
</evidence>
<evidence type="ECO:0000259" key="11">
    <source>
        <dbReference type="PROSITE" id="PS50893"/>
    </source>
</evidence>
<dbReference type="GO" id="GO:0005886">
    <property type="term" value="C:plasma membrane"/>
    <property type="evidence" value="ECO:0007669"/>
    <property type="project" value="UniProtKB-SubCell"/>
</dbReference>
<dbReference type="Proteomes" id="UP000234498">
    <property type="component" value="Unassembled WGS sequence"/>
</dbReference>
<feature type="compositionally biased region" description="Basic and acidic residues" evidence="10">
    <location>
        <begin position="287"/>
        <end position="300"/>
    </location>
</feature>
<evidence type="ECO:0000256" key="7">
    <source>
        <dbReference type="ARBA" id="ARBA00022840"/>
    </source>
</evidence>